<accession>A0A0D3KI67</accession>
<dbReference type="Pfam" id="PF10217">
    <property type="entry name" value="DUF2039"/>
    <property type="match status" value="1"/>
</dbReference>
<dbReference type="PaxDb" id="2903-EOD35452"/>
<reference evidence="2" key="1">
    <citation type="journal article" date="2013" name="Nature">
        <title>Pan genome of the phytoplankton Emiliania underpins its global distribution.</title>
        <authorList>
            <person name="Read B.A."/>
            <person name="Kegel J."/>
            <person name="Klute M.J."/>
            <person name="Kuo A."/>
            <person name="Lefebvre S.C."/>
            <person name="Maumus F."/>
            <person name="Mayer C."/>
            <person name="Miller J."/>
            <person name="Monier A."/>
            <person name="Salamov A."/>
            <person name="Young J."/>
            <person name="Aguilar M."/>
            <person name="Claverie J.M."/>
            <person name="Frickenhaus S."/>
            <person name="Gonzalez K."/>
            <person name="Herman E.K."/>
            <person name="Lin Y.C."/>
            <person name="Napier J."/>
            <person name="Ogata H."/>
            <person name="Sarno A.F."/>
            <person name="Shmutz J."/>
            <person name="Schroeder D."/>
            <person name="de Vargas C."/>
            <person name="Verret F."/>
            <person name="von Dassow P."/>
            <person name="Valentin K."/>
            <person name="Van de Peer Y."/>
            <person name="Wheeler G."/>
            <person name="Dacks J.B."/>
            <person name="Delwiche C.F."/>
            <person name="Dyhrman S.T."/>
            <person name="Glockner G."/>
            <person name="John U."/>
            <person name="Richards T."/>
            <person name="Worden A.Z."/>
            <person name="Zhang X."/>
            <person name="Grigoriev I.V."/>
            <person name="Allen A.E."/>
            <person name="Bidle K."/>
            <person name="Borodovsky M."/>
            <person name="Bowler C."/>
            <person name="Brownlee C."/>
            <person name="Cock J.M."/>
            <person name="Elias M."/>
            <person name="Gladyshev V.N."/>
            <person name="Groth M."/>
            <person name="Guda C."/>
            <person name="Hadaegh A."/>
            <person name="Iglesias-Rodriguez M.D."/>
            <person name="Jenkins J."/>
            <person name="Jones B.M."/>
            <person name="Lawson T."/>
            <person name="Leese F."/>
            <person name="Lindquist E."/>
            <person name="Lobanov A."/>
            <person name="Lomsadze A."/>
            <person name="Malik S.B."/>
            <person name="Marsh M.E."/>
            <person name="Mackinder L."/>
            <person name="Mock T."/>
            <person name="Mueller-Roeber B."/>
            <person name="Pagarete A."/>
            <person name="Parker M."/>
            <person name="Probert I."/>
            <person name="Quesneville H."/>
            <person name="Raines C."/>
            <person name="Rensing S.A."/>
            <person name="Riano-Pachon D.M."/>
            <person name="Richier S."/>
            <person name="Rokitta S."/>
            <person name="Shiraiwa Y."/>
            <person name="Soanes D.M."/>
            <person name="van der Giezen M."/>
            <person name="Wahlund T.M."/>
            <person name="Williams B."/>
            <person name="Wilson W."/>
            <person name="Wolfe G."/>
            <person name="Wurch L.L."/>
        </authorList>
    </citation>
    <scope>NUCLEOTIDE SEQUENCE</scope>
</reference>
<dbReference type="RefSeq" id="XP_005787881.1">
    <property type="nucleotide sequence ID" value="XM_005787824.1"/>
</dbReference>
<reference evidence="1" key="2">
    <citation type="submission" date="2024-10" db="UniProtKB">
        <authorList>
            <consortium name="EnsemblProtists"/>
        </authorList>
    </citation>
    <scope>IDENTIFICATION</scope>
</reference>
<dbReference type="EnsemblProtists" id="EOD35452">
    <property type="protein sequence ID" value="EOD35452"/>
    <property type="gene ID" value="EMIHUDRAFT_201559"/>
</dbReference>
<keyword evidence="2" id="KW-1185">Reference proteome</keyword>
<sequence>MPGTNARRSGPPKHQNSFAWVPASADKHNTLQDKVGKLDLRGGVCAKCYEVIEWKRRYGKYKPLKQPAKCLGCNQKAVHQAYHQLCPPCAGSRRAHASLESRLGALPERQRRTAQRQLAVGAVPVSLTARIERSHGPTAVADAGDVTALLDAAVRRALLSEAEADRLTDAIASGARSEEEVAAEWEWAARLALPTGGAAVDPRPSSE</sequence>
<dbReference type="Proteomes" id="UP000013827">
    <property type="component" value="Unassembled WGS sequence"/>
</dbReference>
<dbReference type="HOGENOM" id="CLU_1328528_0_0_1"/>
<name>A0A0D3KI67_EMIH1</name>
<evidence type="ECO:0000313" key="1">
    <source>
        <dbReference type="EnsemblProtists" id="EOD35452"/>
    </source>
</evidence>
<protein>
    <submittedName>
        <fullName evidence="1">Uncharacterized protein</fullName>
    </submittedName>
</protein>
<dbReference type="PANTHER" id="PTHR22876:SF5">
    <property type="entry name" value="CHROMOSOME 9 OPEN READING FRAME 85"/>
    <property type="match status" value="1"/>
</dbReference>
<dbReference type="InterPro" id="IPR019351">
    <property type="entry name" value="DUF2039"/>
</dbReference>
<organism evidence="1 2">
    <name type="scientific">Emiliania huxleyi (strain CCMP1516)</name>
    <dbReference type="NCBI Taxonomy" id="280463"/>
    <lineage>
        <taxon>Eukaryota</taxon>
        <taxon>Haptista</taxon>
        <taxon>Haptophyta</taxon>
        <taxon>Prymnesiophyceae</taxon>
        <taxon>Isochrysidales</taxon>
        <taxon>Noelaerhabdaceae</taxon>
        <taxon>Emiliania</taxon>
    </lineage>
</organism>
<dbReference type="eggNOG" id="KOG3241">
    <property type="taxonomic scope" value="Eukaryota"/>
</dbReference>
<dbReference type="PANTHER" id="PTHR22876">
    <property type="entry name" value="ZGC:101016"/>
    <property type="match status" value="1"/>
</dbReference>
<evidence type="ECO:0000313" key="2">
    <source>
        <dbReference type="Proteomes" id="UP000013827"/>
    </source>
</evidence>
<dbReference type="KEGG" id="ehx:EMIHUDRAFT_201559"/>
<proteinExistence type="predicted"/>
<dbReference type="AlphaFoldDB" id="A0A0D3KI67"/>
<dbReference type="GeneID" id="17280722"/>